<dbReference type="KEGG" id="kpul:GXN76_11815"/>
<accession>A0A7D3Y5R2</accession>
<organism evidence="1 2">
    <name type="scientific">Kroppenstedtia pulmonis</name>
    <dbReference type="NCBI Taxonomy" id="1380685"/>
    <lineage>
        <taxon>Bacteria</taxon>
        <taxon>Bacillati</taxon>
        <taxon>Bacillota</taxon>
        <taxon>Bacilli</taxon>
        <taxon>Bacillales</taxon>
        <taxon>Thermoactinomycetaceae</taxon>
        <taxon>Kroppenstedtia</taxon>
    </lineage>
</organism>
<dbReference type="Proteomes" id="UP000503088">
    <property type="component" value="Chromosome"/>
</dbReference>
<proteinExistence type="predicted"/>
<dbReference type="EMBL" id="CP048104">
    <property type="protein sequence ID" value="QKG85085.1"/>
    <property type="molecule type" value="Genomic_DNA"/>
</dbReference>
<name>A0A7D3Y5R2_9BACL</name>
<protein>
    <submittedName>
        <fullName evidence="1">Uncharacterized protein</fullName>
    </submittedName>
</protein>
<sequence length="111" mass="13329">MEQFFFISDEAKVMIRNGKLVVDATRTKTRKEFPVQQIESMEIEKPFLCFKGYIQIKLKEKQTTALPPEKKCSHYTLLFSRKDYDNWQSTRRFINSIQSEKVYPWKQAVNR</sequence>
<reference evidence="1 2" key="1">
    <citation type="submission" date="2020-01" db="EMBL/GenBank/DDBJ databases">
        <authorList>
            <person name="Gulvik C.A."/>
            <person name="Batra D.G."/>
        </authorList>
    </citation>
    <scope>NUCLEOTIDE SEQUENCE [LARGE SCALE GENOMIC DNA]</scope>
    <source>
        <strain evidence="1 2">W9323</strain>
    </source>
</reference>
<dbReference type="AlphaFoldDB" id="A0A7D3Y5R2"/>
<evidence type="ECO:0000313" key="1">
    <source>
        <dbReference type="EMBL" id="QKG85085.1"/>
    </source>
</evidence>
<gene>
    <name evidence="1" type="ORF">GXN76_11815</name>
</gene>
<dbReference type="RefSeq" id="WP_173223402.1">
    <property type="nucleotide sequence ID" value="NZ_CP048104.1"/>
</dbReference>
<keyword evidence="2" id="KW-1185">Reference proteome</keyword>
<evidence type="ECO:0000313" key="2">
    <source>
        <dbReference type="Proteomes" id="UP000503088"/>
    </source>
</evidence>